<name>X1THQ3_9ZZZZ</name>
<reference evidence="2" key="1">
    <citation type="journal article" date="2014" name="Front. Microbiol.">
        <title>High frequency of phylogenetically diverse reductive dehalogenase-homologous genes in deep subseafloor sedimentary metagenomes.</title>
        <authorList>
            <person name="Kawai M."/>
            <person name="Futagami T."/>
            <person name="Toyoda A."/>
            <person name="Takaki Y."/>
            <person name="Nishi S."/>
            <person name="Hori S."/>
            <person name="Arai W."/>
            <person name="Tsubouchi T."/>
            <person name="Morono Y."/>
            <person name="Uchiyama I."/>
            <person name="Ito T."/>
            <person name="Fujiyama A."/>
            <person name="Inagaki F."/>
            <person name="Takami H."/>
        </authorList>
    </citation>
    <scope>NUCLEOTIDE SEQUENCE</scope>
    <source>
        <strain evidence="2">Expedition CK06-06</strain>
    </source>
</reference>
<sequence length="50" mass="5625">MSIEKILLVCLGNTARSPAAEYLARDYAKKYDVNLTFESAGFINAFSYMQ</sequence>
<dbReference type="InterPro" id="IPR036196">
    <property type="entry name" value="Ptyr_pPase_sf"/>
</dbReference>
<feature type="non-terminal residue" evidence="2">
    <location>
        <position position="50"/>
    </location>
</feature>
<protein>
    <recommendedName>
        <fullName evidence="1">Phosphotyrosine protein phosphatase I domain-containing protein</fullName>
    </recommendedName>
</protein>
<gene>
    <name evidence="2" type="ORF">S12H4_32497</name>
</gene>
<dbReference type="SUPFAM" id="SSF52788">
    <property type="entry name" value="Phosphotyrosine protein phosphatases I"/>
    <property type="match status" value="1"/>
</dbReference>
<dbReference type="AlphaFoldDB" id="X1THQ3"/>
<organism evidence="2">
    <name type="scientific">marine sediment metagenome</name>
    <dbReference type="NCBI Taxonomy" id="412755"/>
    <lineage>
        <taxon>unclassified sequences</taxon>
        <taxon>metagenomes</taxon>
        <taxon>ecological metagenomes</taxon>
    </lineage>
</organism>
<feature type="domain" description="Phosphotyrosine protein phosphatase I" evidence="1">
    <location>
        <begin position="6"/>
        <end position="42"/>
    </location>
</feature>
<dbReference type="EMBL" id="BARW01019061">
    <property type="protein sequence ID" value="GAI90891.1"/>
    <property type="molecule type" value="Genomic_DNA"/>
</dbReference>
<dbReference type="Pfam" id="PF01451">
    <property type="entry name" value="LMWPc"/>
    <property type="match status" value="1"/>
</dbReference>
<dbReference type="InterPro" id="IPR023485">
    <property type="entry name" value="Ptyr_pPase"/>
</dbReference>
<evidence type="ECO:0000259" key="1">
    <source>
        <dbReference type="Pfam" id="PF01451"/>
    </source>
</evidence>
<accession>X1THQ3</accession>
<dbReference type="Gene3D" id="3.40.50.2300">
    <property type="match status" value="1"/>
</dbReference>
<evidence type="ECO:0000313" key="2">
    <source>
        <dbReference type="EMBL" id="GAI90891.1"/>
    </source>
</evidence>
<comment type="caution">
    <text evidence="2">The sequence shown here is derived from an EMBL/GenBank/DDBJ whole genome shotgun (WGS) entry which is preliminary data.</text>
</comment>
<proteinExistence type="predicted"/>